<name>B4W0I6_9CYAN</name>
<dbReference type="STRING" id="118168.MC7420_1023"/>
<reference evidence="1 2" key="1">
    <citation type="submission" date="2008-07" db="EMBL/GenBank/DDBJ databases">
        <authorList>
            <person name="Tandeau de Marsac N."/>
            <person name="Ferriera S."/>
            <person name="Johnson J."/>
            <person name="Kravitz S."/>
            <person name="Beeson K."/>
            <person name="Sutton G."/>
            <person name="Rogers Y.-H."/>
            <person name="Friedman R."/>
            <person name="Frazier M."/>
            <person name="Venter J.C."/>
        </authorList>
    </citation>
    <scope>NUCLEOTIDE SEQUENCE [LARGE SCALE GENOMIC DNA]</scope>
    <source>
        <strain evidence="1 2">PCC 7420</strain>
    </source>
</reference>
<proteinExistence type="predicted"/>
<organism evidence="1 2">
    <name type="scientific">Coleofasciculus chthonoplastes PCC 7420</name>
    <dbReference type="NCBI Taxonomy" id="118168"/>
    <lineage>
        <taxon>Bacteria</taxon>
        <taxon>Bacillati</taxon>
        <taxon>Cyanobacteriota</taxon>
        <taxon>Cyanophyceae</taxon>
        <taxon>Coleofasciculales</taxon>
        <taxon>Coleofasciculaceae</taxon>
        <taxon>Coleofasciculus</taxon>
    </lineage>
</organism>
<dbReference type="Proteomes" id="UP000003835">
    <property type="component" value="Unassembled WGS sequence"/>
</dbReference>
<accession>B4W0I6</accession>
<gene>
    <name evidence="1" type="ORF">MC7420_1023</name>
</gene>
<evidence type="ECO:0000313" key="2">
    <source>
        <dbReference type="Proteomes" id="UP000003835"/>
    </source>
</evidence>
<sequence>MPKKTVQLIIEGGNDYVIAVKGNQKRLHEQIKLTTEQRLPVSLDITTERRSDRITTRSVSVLMTEWH</sequence>
<evidence type="ECO:0000313" key="1">
    <source>
        <dbReference type="EMBL" id="EDX72354.1"/>
    </source>
</evidence>
<dbReference type="HOGENOM" id="CLU_2805042_0_0_3"/>
<dbReference type="EMBL" id="DS989865">
    <property type="protein sequence ID" value="EDX72354.1"/>
    <property type="molecule type" value="Genomic_DNA"/>
</dbReference>
<dbReference type="AlphaFoldDB" id="B4W0I6"/>
<dbReference type="OrthoDB" id="9815086at2"/>
<dbReference type="RefSeq" id="WP_006104630.1">
    <property type="nucleotide sequence ID" value="NZ_DS989865.1"/>
</dbReference>
<protein>
    <submittedName>
        <fullName evidence="1">Uncharacterized protein</fullName>
    </submittedName>
</protein>
<keyword evidence="2" id="KW-1185">Reference proteome</keyword>